<dbReference type="NCBIfam" id="TIGR00229">
    <property type="entry name" value="sensory_box"/>
    <property type="match status" value="2"/>
</dbReference>
<dbReference type="InterPro" id="IPR035965">
    <property type="entry name" value="PAS-like_dom_sf"/>
</dbReference>
<dbReference type="RefSeq" id="WP_100714608.1">
    <property type="nucleotide sequence ID" value="NZ_NPDY01000014.1"/>
</dbReference>
<feature type="transmembrane region" description="Helical" evidence="9">
    <location>
        <begin position="6"/>
        <end position="29"/>
    </location>
</feature>
<keyword evidence="3" id="KW-0597">Phosphoprotein</keyword>
<keyword evidence="9" id="KW-0812">Transmembrane</keyword>
<feature type="transmembrane region" description="Helical" evidence="9">
    <location>
        <begin position="176"/>
        <end position="195"/>
    </location>
</feature>
<dbReference type="SUPFAM" id="SSF55785">
    <property type="entry name" value="PYP-like sensor domain (PAS domain)"/>
    <property type="match status" value="2"/>
</dbReference>
<dbReference type="EMBL" id="NPDY01000014">
    <property type="protein sequence ID" value="PJZ68917.1"/>
    <property type="molecule type" value="Genomic_DNA"/>
</dbReference>
<proteinExistence type="predicted"/>
<dbReference type="InterPro" id="IPR000014">
    <property type="entry name" value="PAS"/>
</dbReference>
<dbReference type="GO" id="GO:0005524">
    <property type="term" value="F:ATP binding"/>
    <property type="evidence" value="ECO:0007669"/>
    <property type="project" value="UniProtKB-KW"/>
</dbReference>
<evidence type="ECO:0000256" key="7">
    <source>
        <dbReference type="ARBA" id="ARBA00022840"/>
    </source>
</evidence>
<dbReference type="SMART" id="SM00086">
    <property type="entry name" value="PAC"/>
    <property type="match status" value="2"/>
</dbReference>
<dbReference type="SMART" id="SM00091">
    <property type="entry name" value="PAS"/>
    <property type="match status" value="2"/>
</dbReference>
<evidence type="ECO:0000256" key="6">
    <source>
        <dbReference type="ARBA" id="ARBA00022777"/>
    </source>
</evidence>
<dbReference type="InterPro" id="IPR036890">
    <property type="entry name" value="HATPase_C_sf"/>
</dbReference>
<dbReference type="GO" id="GO:0006355">
    <property type="term" value="P:regulation of DNA-templated transcription"/>
    <property type="evidence" value="ECO:0007669"/>
    <property type="project" value="InterPro"/>
</dbReference>
<dbReference type="EC" id="2.7.13.3" evidence="2"/>
<dbReference type="CDD" id="cd00130">
    <property type="entry name" value="PAS"/>
    <property type="match status" value="2"/>
</dbReference>
<keyword evidence="4" id="KW-0808">Transferase</keyword>
<name>A0A2M9ZN69_9LEPT</name>
<accession>A0A2M9ZN69</accession>
<keyword evidence="8" id="KW-0843">Virulence</keyword>
<dbReference type="SUPFAM" id="SSF55874">
    <property type="entry name" value="ATPase domain of HSP90 chaperone/DNA topoisomerase II/histidine kinase"/>
    <property type="match status" value="1"/>
</dbReference>
<dbReference type="GO" id="GO:0004673">
    <property type="term" value="F:protein histidine kinase activity"/>
    <property type="evidence" value="ECO:0007669"/>
    <property type="project" value="UniProtKB-EC"/>
</dbReference>
<keyword evidence="9" id="KW-0472">Membrane</keyword>
<feature type="domain" description="PAC" evidence="11">
    <location>
        <begin position="277"/>
        <end position="329"/>
    </location>
</feature>
<gene>
    <name evidence="12" type="ORF">CH360_13625</name>
    <name evidence="13" type="ORF">CH373_08090</name>
</gene>
<evidence type="ECO:0000313" key="15">
    <source>
        <dbReference type="Proteomes" id="UP000231990"/>
    </source>
</evidence>
<comment type="caution">
    <text evidence="13">The sequence shown here is derived from an EMBL/GenBank/DDBJ whole genome shotgun (WGS) entry which is preliminary data.</text>
</comment>
<keyword evidence="14" id="KW-1185">Reference proteome</keyword>
<dbReference type="InterPro" id="IPR013655">
    <property type="entry name" value="PAS_fold_3"/>
</dbReference>
<dbReference type="AlphaFoldDB" id="A0A2M9ZN69"/>
<feature type="transmembrane region" description="Helical" evidence="9">
    <location>
        <begin position="116"/>
        <end position="135"/>
    </location>
</feature>
<evidence type="ECO:0000256" key="3">
    <source>
        <dbReference type="ARBA" id="ARBA00022553"/>
    </source>
</evidence>
<evidence type="ECO:0000256" key="2">
    <source>
        <dbReference type="ARBA" id="ARBA00012438"/>
    </source>
</evidence>
<dbReference type="Gene3D" id="3.30.450.20">
    <property type="entry name" value="PAS domain"/>
    <property type="match status" value="2"/>
</dbReference>
<feature type="transmembrane region" description="Helical" evidence="9">
    <location>
        <begin position="93"/>
        <end position="110"/>
    </location>
</feature>
<dbReference type="EMBL" id="NPDZ01000004">
    <property type="protein sequence ID" value="PJZ73464.1"/>
    <property type="molecule type" value="Genomic_DNA"/>
</dbReference>
<feature type="domain" description="PAS" evidence="10">
    <location>
        <begin position="330"/>
        <end position="405"/>
    </location>
</feature>
<feature type="domain" description="PAS" evidence="10">
    <location>
        <begin position="205"/>
        <end position="275"/>
    </location>
</feature>
<dbReference type="Pfam" id="PF07568">
    <property type="entry name" value="HisKA_2"/>
    <property type="match status" value="1"/>
</dbReference>
<evidence type="ECO:0000259" key="11">
    <source>
        <dbReference type="PROSITE" id="PS50113"/>
    </source>
</evidence>
<dbReference type="InterPro" id="IPR001610">
    <property type="entry name" value="PAC"/>
</dbReference>
<feature type="domain" description="PAC" evidence="11">
    <location>
        <begin position="408"/>
        <end position="460"/>
    </location>
</feature>
<evidence type="ECO:0000259" key="10">
    <source>
        <dbReference type="PROSITE" id="PS50112"/>
    </source>
</evidence>
<organism evidence="13 15">
    <name type="scientific">Leptospira perolatii</name>
    <dbReference type="NCBI Taxonomy" id="2023191"/>
    <lineage>
        <taxon>Bacteria</taxon>
        <taxon>Pseudomonadati</taxon>
        <taxon>Spirochaetota</taxon>
        <taxon>Spirochaetia</taxon>
        <taxon>Leptospirales</taxon>
        <taxon>Leptospiraceae</taxon>
        <taxon>Leptospira</taxon>
    </lineage>
</organism>
<dbReference type="Proteomes" id="UP000231990">
    <property type="component" value="Unassembled WGS sequence"/>
</dbReference>
<dbReference type="PROSITE" id="PS50113">
    <property type="entry name" value="PAC"/>
    <property type="match status" value="2"/>
</dbReference>
<evidence type="ECO:0000256" key="1">
    <source>
        <dbReference type="ARBA" id="ARBA00000085"/>
    </source>
</evidence>
<evidence type="ECO:0000256" key="4">
    <source>
        <dbReference type="ARBA" id="ARBA00022679"/>
    </source>
</evidence>
<dbReference type="InterPro" id="IPR000700">
    <property type="entry name" value="PAS-assoc_C"/>
</dbReference>
<reference evidence="14 15" key="1">
    <citation type="submission" date="2017-07" db="EMBL/GenBank/DDBJ databases">
        <title>Leptospira spp. isolated from tropical soils.</title>
        <authorList>
            <person name="Thibeaux R."/>
            <person name="Iraola G."/>
            <person name="Ferres I."/>
            <person name="Bierque E."/>
            <person name="Girault D."/>
            <person name="Soupe-Gilbert M.-E."/>
            <person name="Picardeau M."/>
            <person name="Goarant C."/>
        </authorList>
    </citation>
    <scope>NUCLEOTIDE SEQUENCE [LARGE SCALE GENOMIC DNA]</scope>
    <source>
        <strain evidence="13 15">FH1-B-B1</strain>
        <strain evidence="12 14">FH1-B-C1</strain>
    </source>
</reference>
<sequence>MFHPWLYPAILASLPWAFFLLCVYLYLYYQERQKALLVWGACWFFHLLYYIGYLLQVSGYSEIFFPVLTLDLLRAYLQLLGCIYFLKRSLPGIWNVFFFGIGAYSIYQDFSGLKEPMPVTVLLFASYLYTGTIFLRSTDANIGKRLAGVLFLFWSLHAGSFPFLDQTSKEFVSFGFVLGSFFRFSIAISFLLLVLEDSKEAFLRSEAKYRKIVDTSQEGIWVIDHNSITTFMNHKMCQLLGRPVDELIGKSLFELTDPIHKNIIEERLEQRKAGKSEIHEFQFAQPDGSVKWTLMSASPLHDEQGNYEGALAMVTDITPIKMATEALRERERQISTLIQNLPGIAFRCKEDTNWTMEFISDGCKELTGYSASEFVKNTVVAFADIIHPEDRQAVYDSVNDSRWSDRPYQLIYRIVRRDGEIRWLLEQGSAVKNEKGETLALEGFISDFTQVKLAEDIVAEALKEKELLLKEVHHRVKNYLQVLSSLISLHLDQIKASDPVSVLKESQNRILSMAFVHESLYGKQSLSEDFLPEYVKKLTENLLHSFGWNERELTVDIQCDSIQIRQDAFIPIGLILNELVTNCLKHGFPAFLVRDQKILRINVSKKEDSIYLEVEDNGVGKKVTNSNRDSLGLQLIELLTRQLKGTVTDLKRSEGTATQVRFPI</sequence>
<dbReference type="PANTHER" id="PTHR41523">
    <property type="entry name" value="TWO-COMPONENT SYSTEM SENSOR PROTEIN"/>
    <property type="match status" value="1"/>
</dbReference>
<feature type="transmembrane region" description="Helical" evidence="9">
    <location>
        <begin position="36"/>
        <end position="57"/>
    </location>
</feature>
<keyword evidence="6 13" id="KW-0418">Kinase</keyword>
<evidence type="ECO:0000313" key="14">
    <source>
        <dbReference type="Proteomes" id="UP000231962"/>
    </source>
</evidence>
<dbReference type="Pfam" id="PF00989">
    <property type="entry name" value="PAS"/>
    <property type="match status" value="1"/>
</dbReference>
<keyword evidence="7" id="KW-0067">ATP-binding</keyword>
<evidence type="ECO:0000256" key="5">
    <source>
        <dbReference type="ARBA" id="ARBA00022741"/>
    </source>
</evidence>
<dbReference type="InterPro" id="IPR011495">
    <property type="entry name" value="Sig_transdc_His_kin_sub2_dim/P"/>
</dbReference>
<protein>
    <recommendedName>
        <fullName evidence="2">histidine kinase</fullName>
        <ecNumber evidence="2">2.7.13.3</ecNumber>
    </recommendedName>
</protein>
<evidence type="ECO:0000313" key="12">
    <source>
        <dbReference type="EMBL" id="PJZ68917.1"/>
    </source>
</evidence>
<keyword evidence="5" id="KW-0547">Nucleotide-binding</keyword>
<dbReference type="PROSITE" id="PS50112">
    <property type="entry name" value="PAS"/>
    <property type="match status" value="2"/>
</dbReference>
<keyword evidence="9" id="KW-1133">Transmembrane helix</keyword>
<dbReference type="PANTHER" id="PTHR41523:SF8">
    <property type="entry name" value="ETHYLENE RESPONSE SENSOR PROTEIN"/>
    <property type="match status" value="1"/>
</dbReference>
<evidence type="ECO:0000256" key="8">
    <source>
        <dbReference type="ARBA" id="ARBA00023026"/>
    </source>
</evidence>
<evidence type="ECO:0000313" key="13">
    <source>
        <dbReference type="EMBL" id="PJZ73464.1"/>
    </source>
</evidence>
<feature type="transmembrane region" description="Helical" evidence="9">
    <location>
        <begin position="63"/>
        <end position="86"/>
    </location>
</feature>
<dbReference type="Proteomes" id="UP000231962">
    <property type="component" value="Unassembled WGS sequence"/>
</dbReference>
<dbReference type="Pfam" id="PF08447">
    <property type="entry name" value="PAS_3"/>
    <property type="match status" value="1"/>
</dbReference>
<dbReference type="OrthoDB" id="344644at2"/>
<dbReference type="Gene3D" id="3.30.565.10">
    <property type="entry name" value="Histidine kinase-like ATPase, C-terminal domain"/>
    <property type="match status" value="1"/>
</dbReference>
<dbReference type="InterPro" id="IPR013767">
    <property type="entry name" value="PAS_fold"/>
</dbReference>
<evidence type="ECO:0000256" key="9">
    <source>
        <dbReference type="SAM" id="Phobius"/>
    </source>
</evidence>
<comment type="catalytic activity">
    <reaction evidence="1">
        <text>ATP + protein L-histidine = ADP + protein N-phospho-L-histidine.</text>
        <dbReference type="EC" id="2.7.13.3"/>
    </reaction>
</comment>